<evidence type="ECO:0008006" key="5">
    <source>
        <dbReference type="Google" id="ProtNLM"/>
    </source>
</evidence>
<keyword evidence="1" id="KW-1133">Transmembrane helix</keyword>
<sequence>MTVFVCRNTLLSFIIALLIAAGALGASDTAKAHDLGMLKAELVETDTAAGSAYHLMVWITATPLQPAFQTPDLPSRCTMSEVRPDTVEGRQDFRFECESRLNSLDALILHWPIDGLLVQASWKDAPDSKALFATDNGEINLKLSALDVYSASTIAQVRSYFELGTGHILSGADHLFFVSGLLLLIASRRQLLAAITTFTAGHSVTLLITTLGYVHVPVKALEACIALSVVVMAFVAVQAQDGRAGLCTRYPWVVAGAFGLLHGFGFAGALTELELEASDLPLALLGFNLGVEAGQLIFIALALLVCGLALKVAPSFNRASSRRATAYTLGIVATYWTMQRTLLLV</sequence>
<feature type="signal peptide" evidence="2">
    <location>
        <begin position="1"/>
        <end position="32"/>
    </location>
</feature>
<feature type="transmembrane region" description="Helical" evidence="1">
    <location>
        <begin position="293"/>
        <end position="313"/>
    </location>
</feature>
<keyword evidence="2" id="KW-0732">Signal</keyword>
<dbReference type="Pfam" id="PF13795">
    <property type="entry name" value="HupE_UreJ_2"/>
    <property type="match status" value="1"/>
</dbReference>
<feature type="transmembrane region" description="Helical" evidence="1">
    <location>
        <begin position="192"/>
        <end position="214"/>
    </location>
</feature>
<dbReference type="InterPro" id="IPR032809">
    <property type="entry name" value="Put_HupE_UreJ"/>
</dbReference>
<proteinExistence type="predicted"/>
<feature type="chain" id="PRO_5046970016" description="HupE/UreJ family protein" evidence="2">
    <location>
        <begin position="33"/>
        <end position="345"/>
    </location>
</feature>
<protein>
    <recommendedName>
        <fullName evidence="5">HupE/UreJ family protein</fullName>
    </recommendedName>
</protein>
<evidence type="ECO:0000256" key="1">
    <source>
        <dbReference type="SAM" id="Phobius"/>
    </source>
</evidence>
<accession>A0ABP7NXY6</accession>
<organism evidence="3 4">
    <name type="scientific">Allohahella marinimesophila</name>
    <dbReference type="NCBI Taxonomy" id="1054972"/>
    <lineage>
        <taxon>Bacteria</taxon>
        <taxon>Pseudomonadati</taxon>
        <taxon>Pseudomonadota</taxon>
        <taxon>Gammaproteobacteria</taxon>
        <taxon>Oceanospirillales</taxon>
        <taxon>Hahellaceae</taxon>
        <taxon>Allohahella</taxon>
    </lineage>
</organism>
<reference evidence="4" key="1">
    <citation type="journal article" date="2019" name="Int. J. Syst. Evol. Microbiol.">
        <title>The Global Catalogue of Microorganisms (GCM) 10K type strain sequencing project: providing services to taxonomists for standard genome sequencing and annotation.</title>
        <authorList>
            <consortium name="The Broad Institute Genomics Platform"/>
            <consortium name="The Broad Institute Genome Sequencing Center for Infectious Disease"/>
            <person name="Wu L."/>
            <person name="Ma J."/>
        </authorList>
    </citation>
    <scope>NUCLEOTIDE SEQUENCE [LARGE SCALE GENOMIC DNA]</scope>
    <source>
        <strain evidence="4">JCM 17555</strain>
    </source>
</reference>
<evidence type="ECO:0000256" key="2">
    <source>
        <dbReference type="SAM" id="SignalP"/>
    </source>
</evidence>
<feature type="transmembrane region" description="Helical" evidence="1">
    <location>
        <begin position="251"/>
        <end position="273"/>
    </location>
</feature>
<keyword evidence="1" id="KW-0812">Transmembrane</keyword>
<evidence type="ECO:0000313" key="4">
    <source>
        <dbReference type="Proteomes" id="UP001501337"/>
    </source>
</evidence>
<feature type="transmembrane region" description="Helical" evidence="1">
    <location>
        <begin position="166"/>
        <end position="185"/>
    </location>
</feature>
<dbReference type="EMBL" id="BAABBO010000007">
    <property type="protein sequence ID" value="GAA3956450.1"/>
    <property type="molecule type" value="Genomic_DNA"/>
</dbReference>
<name>A0ABP7NXY6_9GAMM</name>
<dbReference type="Proteomes" id="UP001501337">
    <property type="component" value="Unassembled WGS sequence"/>
</dbReference>
<evidence type="ECO:0000313" key="3">
    <source>
        <dbReference type="EMBL" id="GAA3956450.1"/>
    </source>
</evidence>
<comment type="caution">
    <text evidence="3">The sequence shown here is derived from an EMBL/GenBank/DDBJ whole genome shotgun (WGS) entry which is preliminary data.</text>
</comment>
<keyword evidence="1" id="KW-0472">Membrane</keyword>
<gene>
    <name evidence="3" type="ORF">GCM10022278_13720</name>
</gene>
<keyword evidence="4" id="KW-1185">Reference proteome</keyword>
<dbReference type="RefSeq" id="WP_344804641.1">
    <property type="nucleotide sequence ID" value="NZ_BAABBO010000007.1"/>
</dbReference>
<feature type="transmembrane region" description="Helical" evidence="1">
    <location>
        <begin position="220"/>
        <end position="239"/>
    </location>
</feature>